<dbReference type="Gene3D" id="3.30.300.20">
    <property type="match status" value="2"/>
</dbReference>
<dbReference type="PANTHER" id="PTHR22648:SF0">
    <property type="entry name" value="TRANSCRIPTION TERMINATION_ANTITERMINATION PROTEIN NUSA"/>
    <property type="match status" value="1"/>
</dbReference>
<dbReference type="GO" id="GO:0003700">
    <property type="term" value="F:DNA-binding transcription factor activity"/>
    <property type="evidence" value="ECO:0007669"/>
    <property type="project" value="InterPro"/>
</dbReference>
<keyword evidence="2 7" id="KW-0963">Cytoplasm</keyword>
<dbReference type="SUPFAM" id="SSF54814">
    <property type="entry name" value="Prokaryotic type KH domain (KH-domain type II)"/>
    <property type="match status" value="2"/>
</dbReference>
<dbReference type="GO" id="GO:0000166">
    <property type="term" value="F:nucleotide binding"/>
    <property type="evidence" value="ECO:0007669"/>
    <property type="project" value="InterPro"/>
</dbReference>
<reference evidence="10" key="1">
    <citation type="journal article" date="2020" name="mSystems">
        <title>Genome- and Community-Level Interaction Insights into Carbon Utilization and Element Cycling Functions of Hydrothermarchaeota in Hydrothermal Sediment.</title>
        <authorList>
            <person name="Zhou Z."/>
            <person name="Liu Y."/>
            <person name="Xu W."/>
            <person name="Pan J."/>
            <person name="Luo Z.H."/>
            <person name="Li M."/>
        </authorList>
    </citation>
    <scope>NUCLEOTIDE SEQUENCE [LARGE SCALE GENOMIC DNA]</scope>
    <source>
        <strain evidence="10">SpSt-769</strain>
    </source>
</reference>
<dbReference type="GO" id="GO:0031564">
    <property type="term" value="P:transcription antitermination"/>
    <property type="evidence" value="ECO:0007669"/>
    <property type="project" value="UniProtKB-UniRule"/>
</dbReference>
<dbReference type="InterPro" id="IPR036555">
    <property type="entry name" value="NusA_N_sf"/>
</dbReference>
<name>A0A7C4ARR8_9BACT</name>
<comment type="subunit">
    <text evidence="7">Monomer. Binds directly to the core enzyme of the DNA-dependent RNA polymerase and to nascent RNA.</text>
</comment>
<dbReference type="Gene3D" id="1.10.150.20">
    <property type="entry name" value="5' to 3' exonuclease, C-terminal subdomain"/>
    <property type="match status" value="1"/>
</dbReference>
<dbReference type="SMART" id="SM00316">
    <property type="entry name" value="S1"/>
    <property type="match status" value="1"/>
</dbReference>
<evidence type="ECO:0000256" key="2">
    <source>
        <dbReference type="ARBA" id="ARBA00022490"/>
    </source>
</evidence>
<evidence type="ECO:0000256" key="4">
    <source>
        <dbReference type="ARBA" id="ARBA00022884"/>
    </source>
</evidence>
<dbReference type="Pfam" id="PF13184">
    <property type="entry name" value="KH_NusA_1st"/>
    <property type="match status" value="1"/>
</dbReference>
<dbReference type="GO" id="GO:0006353">
    <property type="term" value="P:DNA-templated transcription termination"/>
    <property type="evidence" value="ECO:0007669"/>
    <property type="project" value="UniProtKB-UniRule"/>
</dbReference>
<dbReference type="InterPro" id="IPR010995">
    <property type="entry name" value="DNA_repair_Rad51/TF_NusA_a-hlx"/>
</dbReference>
<dbReference type="SUPFAM" id="SSF50249">
    <property type="entry name" value="Nucleic acid-binding proteins"/>
    <property type="match status" value="1"/>
</dbReference>
<dbReference type="InterPro" id="IPR009019">
    <property type="entry name" value="KH_sf_prok-type"/>
</dbReference>
<dbReference type="FunFam" id="2.40.50.140:FF:000058">
    <property type="entry name" value="Transcription termination/antitermination protein NusA"/>
    <property type="match status" value="1"/>
</dbReference>
<dbReference type="HAMAP" id="MF_00945_B">
    <property type="entry name" value="NusA_B"/>
    <property type="match status" value="1"/>
</dbReference>
<feature type="compositionally biased region" description="Acidic residues" evidence="8">
    <location>
        <begin position="412"/>
        <end position="434"/>
    </location>
</feature>
<comment type="caution">
    <text evidence="10">The sequence shown here is derived from an EMBL/GenBank/DDBJ whole genome shotgun (WGS) entry which is preliminary data.</text>
</comment>
<dbReference type="CDD" id="cd02134">
    <property type="entry name" value="KH-II_NusA_rpt1"/>
    <property type="match status" value="1"/>
</dbReference>
<keyword evidence="6 7" id="KW-0804">Transcription</keyword>
<keyword evidence="4 7" id="KW-0694">RNA-binding</keyword>
<dbReference type="Pfam" id="PF14520">
    <property type="entry name" value="HHH_5"/>
    <property type="match status" value="1"/>
</dbReference>
<keyword evidence="5 7" id="KW-0805">Transcription regulation</keyword>
<dbReference type="PROSITE" id="PS50126">
    <property type="entry name" value="S1"/>
    <property type="match status" value="1"/>
</dbReference>
<dbReference type="SUPFAM" id="SSF69705">
    <property type="entry name" value="Transcription factor NusA, N-terminal domain"/>
    <property type="match status" value="1"/>
</dbReference>
<dbReference type="Pfam" id="PF08529">
    <property type="entry name" value="NusA_N"/>
    <property type="match status" value="1"/>
</dbReference>
<dbReference type="CDD" id="cd04455">
    <property type="entry name" value="S1_NusA"/>
    <property type="match status" value="1"/>
</dbReference>
<dbReference type="SUPFAM" id="SSF47794">
    <property type="entry name" value="Rad51 N-terminal domain-like"/>
    <property type="match status" value="1"/>
</dbReference>
<dbReference type="AlphaFoldDB" id="A0A7C4ARR8"/>
<dbReference type="Pfam" id="PF00575">
    <property type="entry name" value="S1"/>
    <property type="match status" value="1"/>
</dbReference>
<accession>A0A7C4ARR8</accession>
<dbReference type="SMART" id="SM00322">
    <property type="entry name" value="KH"/>
    <property type="match status" value="2"/>
</dbReference>
<feature type="domain" description="S1 motif" evidence="9">
    <location>
        <begin position="135"/>
        <end position="199"/>
    </location>
</feature>
<dbReference type="FunFam" id="3.30.300.20:FF:000005">
    <property type="entry name" value="Transcription termination/antitermination protein NusA"/>
    <property type="match status" value="1"/>
</dbReference>
<dbReference type="CDD" id="cd22529">
    <property type="entry name" value="KH-II_NusA_rpt2"/>
    <property type="match status" value="1"/>
</dbReference>
<dbReference type="EMBL" id="DTGT01000219">
    <property type="protein sequence ID" value="HGH61038.1"/>
    <property type="molecule type" value="Genomic_DNA"/>
</dbReference>
<dbReference type="InterPro" id="IPR058582">
    <property type="entry name" value="KH_NusA_2nd"/>
</dbReference>
<dbReference type="InterPro" id="IPR003029">
    <property type="entry name" value="S1_domain"/>
</dbReference>
<dbReference type="InterPro" id="IPR025249">
    <property type="entry name" value="TF_NusA_KH_1st"/>
</dbReference>
<evidence type="ECO:0000259" key="9">
    <source>
        <dbReference type="PROSITE" id="PS50126"/>
    </source>
</evidence>
<protein>
    <recommendedName>
        <fullName evidence="7">Transcription termination/antitermination protein NusA</fullName>
    </recommendedName>
</protein>
<feature type="region of interest" description="Disordered" evidence="8">
    <location>
        <begin position="405"/>
        <end position="440"/>
    </location>
</feature>
<dbReference type="InterPro" id="IPR015946">
    <property type="entry name" value="KH_dom-like_a/b"/>
</dbReference>
<dbReference type="InterPro" id="IPR010213">
    <property type="entry name" value="TF_NusA"/>
</dbReference>
<sequence length="440" mass="48920">MVNLNRTIDQVAKEKGIARETLVEALEAALVSAARKKYGSKVELEAQFSEETGEVEIFLFKDVVEKVQDAMTEIDLESARKELDPEAEIGDQLGVKMDAETFGRIAAQTAKQVIIQKVKDAERENIYAEYKDRKGDIVTGIVQRFEKRNIIVNLGRAEAIFPYSEQIPKETYRQGDRIRAIITDVRRTLKDPQIILSRTNPMFLVKLFEQEVPEIAEGIVRIICAAREPGQRAKIGVRSSDADVDPVGACVGMKGSRVQAVVQELRGEKIDIIPWSDDPAHFVCNALQPAQISKVIIDQDTNTMEVIVADDQLSLAIGKKGQNVRLAAKLTGWKIDVRSESKEEKITGESFERLLSIEGMDEETATILFDNGYRNPEDIAKASLAELTSFMGITEEKGAQLLAGAQKYLAGEQEEAEDERDDEVEEDEDAELEESGVSNS</sequence>
<evidence type="ECO:0000256" key="3">
    <source>
        <dbReference type="ARBA" id="ARBA00022814"/>
    </source>
</evidence>
<evidence type="ECO:0000256" key="5">
    <source>
        <dbReference type="ARBA" id="ARBA00023015"/>
    </source>
</evidence>
<dbReference type="InterPro" id="IPR012340">
    <property type="entry name" value="NA-bd_OB-fold"/>
</dbReference>
<organism evidence="10">
    <name type="scientific">Desulfomonile tiedjei</name>
    <dbReference type="NCBI Taxonomy" id="2358"/>
    <lineage>
        <taxon>Bacteria</taxon>
        <taxon>Pseudomonadati</taxon>
        <taxon>Thermodesulfobacteriota</taxon>
        <taxon>Desulfomonilia</taxon>
        <taxon>Desulfomonilales</taxon>
        <taxon>Desulfomonilaceae</taxon>
        <taxon>Desulfomonile</taxon>
    </lineage>
</organism>
<evidence type="ECO:0000256" key="1">
    <source>
        <dbReference type="ARBA" id="ARBA00022472"/>
    </source>
</evidence>
<dbReference type="FunFam" id="3.30.300.20:FF:000002">
    <property type="entry name" value="Transcription termination/antitermination protein NusA"/>
    <property type="match status" value="1"/>
</dbReference>
<dbReference type="GO" id="GO:0003723">
    <property type="term" value="F:RNA binding"/>
    <property type="evidence" value="ECO:0007669"/>
    <property type="project" value="UniProtKB-UniRule"/>
</dbReference>
<keyword evidence="3 7" id="KW-0889">Transcription antitermination</keyword>
<dbReference type="InterPro" id="IPR013735">
    <property type="entry name" value="TF_NusA_N"/>
</dbReference>
<dbReference type="NCBIfam" id="TIGR01953">
    <property type="entry name" value="NusA"/>
    <property type="match status" value="1"/>
</dbReference>
<gene>
    <name evidence="7 10" type="primary">nusA</name>
    <name evidence="10" type="ORF">ENV54_07050</name>
</gene>
<proteinExistence type="inferred from homology"/>
<dbReference type="Gene3D" id="2.40.50.140">
    <property type="entry name" value="Nucleic acid-binding proteins"/>
    <property type="match status" value="1"/>
</dbReference>
<evidence type="ECO:0000256" key="8">
    <source>
        <dbReference type="SAM" id="MobiDB-lite"/>
    </source>
</evidence>
<keyword evidence="1 7" id="KW-0806">Transcription termination</keyword>
<dbReference type="PANTHER" id="PTHR22648">
    <property type="entry name" value="TRANSCRIPTION TERMINATION FACTOR NUSA"/>
    <property type="match status" value="1"/>
</dbReference>
<evidence type="ECO:0000256" key="7">
    <source>
        <dbReference type="HAMAP-Rule" id="MF_00945"/>
    </source>
</evidence>
<dbReference type="GO" id="GO:0005829">
    <property type="term" value="C:cytosol"/>
    <property type="evidence" value="ECO:0007669"/>
    <property type="project" value="TreeGrafter"/>
</dbReference>
<dbReference type="InterPro" id="IPR004087">
    <property type="entry name" value="KH_dom"/>
</dbReference>
<dbReference type="Gene3D" id="3.30.1480.10">
    <property type="entry name" value="NusA, N-terminal domain"/>
    <property type="match status" value="1"/>
</dbReference>
<dbReference type="PROSITE" id="PS50084">
    <property type="entry name" value="KH_TYPE_1"/>
    <property type="match status" value="1"/>
</dbReference>
<evidence type="ECO:0000313" key="10">
    <source>
        <dbReference type="EMBL" id="HGH61038.1"/>
    </source>
</evidence>
<comment type="similarity">
    <text evidence="7">Belongs to the NusA family.</text>
</comment>
<dbReference type="InterPro" id="IPR030842">
    <property type="entry name" value="TF_NusA_bacterial"/>
</dbReference>
<comment type="subcellular location">
    <subcellularLocation>
        <location evidence="7">Cytoplasm</location>
    </subcellularLocation>
</comment>
<comment type="function">
    <text evidence="7">Participates in both transcription termination and antitermination.</text>
</comment>
<evidence type="ECO:0000256" key="6">
    <source>
        <dbReference type="ARBA" id="ARBA00023163"/>
    </source>
</evidence>
<dbReference type="Pfam" id="PF26594">
    <property type="entry name" value="KH_NusA_2nd"/>
    <property type="match status" value="1"/>
</dbReference>